<name>G8PAX8_PEDCP</name>
<keyword evidence="5" id="KW-1185">Reference proteome</keyword>
<proteinExistence type="predicted"/>
<dbReference type="EMBL" id="CP003137">
    <property type="protein sequence ID" value="AEV95846.1"/>
    <property type="molecule type" value="Genomic_DNA"/>
</dbReference>
<dbReference type="RefSeq" id="WP_014216040.1">
    <property type="nucleotide sequence ID" value="NC_016605.1"/>
</dbReference>
<dbReference type="PROSITE" id="PS50977">
    <property type="entry name" value="HTH_TETR_2"/>
    <property type="match status" value="1"/>
</dbReference>
<protein>
    <submittedName>
        <fullName evidence="4">Transcriptional regulator, TetR family</fullName>
    </submittedName>
</protein>
<dbReference type="SUPFAM" id="SSF46689">
    <property type="entry name" value="Homeodomain-like"/>
    <property type="match status" value="1"/>
</dbReference>
<gene>
    <name evidence="4" type="ordered locus">PECL_1629</name>
</gene>
<dbReference type="InterPro" id="IPR009057">
    <property type="entry name" value="Homeodomain-like_sf"/>
</dbReference>
<dbReference type="PRINTS" id="PR00455">
    <property type="entry name" value="HTHTETR"/>
</dbReference>
<dbReference type="PROSITE" id="PS01081">
    <property type="entry name" value="HTH_TETR_1"/>
    <property type="match status" value="1"/>
</dbReference>
<evidence type="ECO:0000313" key="4">
    <source>
        <dbReference type="EMBL" id="AEV95846.1"/>
    </source>
</evidence>
<keyword evidence="1 2" id="KW-0238">DNA-binding</keyword>
<dbReference type="InterPro" id="IPR023772">
    <property type="entry name" value="DNA-bd_HTH_TetR-type_CS"/>
</dbReference>
<evidence type="ECO:0000259" key="3">
    <source>
        <dbReference type="PROSITE" id="PS50977"/>
    </source>
</evidence>
<dbReference type="GO" id="GO:0006355">
    <property type="term" value="P:regulation of DNA-templated transcription"/>
    <property type="evidence" value="ECO:0007669"/>
    <property type="project" value="UniProtKB-ARBA"/>
</dbReference>
<dbReference type="PATRIC" id="fig|701521.8.peg.1530"/>
<sequence length="221" mass="24836">MANNNVSVLFAESLNEMGVTEKQKGVLLASLELFSSKGFTQTSTRDIARMAGVSEGTVYKRFKTKDEILQAILKPFIEQVFPKIANEFTGSVINTDYAEFSDLLRNMVTDRLMFALDNQKQILIMAQEAFTNRKVLEGLDRQIIDLIQGPLGQTLAFYQAKGQLVKWQPGRILRYIFSTLLGYILPAVLTTPEVQLDITETVDEIMEFLLRGLTPDSGKQS</sequence>
<dbReference type="InterPro" id="IPR036271">
    <property type="entry name" value="Tet_transcr_reg_TetR-rel_C_sf"/>
</dbReference>
<evidence type="ECO:0000256" key="1">
    <source>
        <dbReference type="ARBA" id="ARBA00023125"/>
    </source>
</evidence>
<dbReference type="SUPFAM" id="SSF48498">
    <property type="entry name" value="Tetracyclin repressor-like, C-terminal domain"/>
    <property type="match status" value="1"/>
</dbReference>
<reference evidence="4 5" key="1">
    <citation type="journal article" date="2012" name="J. Bacteriol.">
        <title>Complete Genome Sequence of the Beer Spoilage Organism Pediococcus claussenii ATCC BAA-344T.</title>
        <authorList>
            <person name="Pittet V."/>
            <person name="Abegunde T."/>
            <person name="Marfleet T."/>
            <person name="Haakensen M."/>
            <person name="Morrow K."/>
            <person name="Jayaprakash T."/>
            <person name="Schroeder K."/>
            <person name="Trost B."/>
            <person name="Byrns S."/>
            <person name="Bergsveinson J."/>
            <person name="Kusalik A."/>
            <person name="Ziola B."/>
        </authorList>
    </citation>
    <scope>NUCLEOTIDE SEQUENCE [LARGE SCALE GENOMIC DNA]</scope>
    <source>
        <strain evidence="4 5">ATCC BAA-344</strain>
    </source>
</reference>
<dbReference type="KEGG" id="pce:PECL_1629"/>
<dbReference type="PANTHER" id="PTHR30055">
    <property type="entry name" value="HTH-TYPE TRANSCRIPTIONAL REGULATOR RUTR"/>
    <property type="match status" value="1"/>
</dbReference>
<dbReference type="eggNOG" id="COG1309">
    <property type="taxonomic scope" value="Bacteria"/>
</dbReference>
<dbReference type="Proteomes" id="UP000005444">
    <property type="component" value="Chromosome"/>
</dbReference>
<dbReference type="PANTHER" id="PTHR30055:SF222">
    <property type="entry name" value="REGULATORY PROTEIN"/>
    <property type="match status" value="1"/>
</dbReference>
<dbReference type="InterPro" id="IPR050109">
    <property type="entry name" value="HTH-type_TetR-like_transc_reg"/>
</dbReference>
<dbReference type="STRING" id="701521.PECL_1629"/>
<dbReference type="HOGENOM" id="CLU_069356_27_3_9"/>
<accession>G8PAX8</accession>
<dbReference type="InterPro" id="IPR001647">
    <property type="entry name" value="HTH_TetR"/>
</dbReference>
<dbReference type="GO" id="GO:0003677">
    <property type="term" value="F:DNA binding"/>
    <property type="evidence" value="ECO:0007669"/>
    <property type="project" value="UniProtKB-UniRule"/>
</dbReference>
<evidence type="ECO:0000256" key="2">
    <source>
        <dbReference type="PROSITE-ProRule" id="PRU00335"/>
    </source>
</evidence>
<feature type="domain" description="HTH tetR-type" evidence="3">
    <location>
        <begin position="20"/>
        <end position="80"/>
    </location>
</feature>
<feature type="DNA-binding region" description="H-T-H motif" evidence="2">
    <location>
        <begin position="43"/>
        <end position="62"/>
    </location>
</feature>
<dbReference type="Gene3D" id="1.10.357.10">
    <property type="entry name" value="Tetracycline Repressor, domain 2"/>
    <property type="match status" value="1"/>
</dbReference>
<organism evidence="4 5">
    <name type="scientific">Pediococcus claussenii (strain ATCC BAA-344 / DSM 14800 / JCM 18046 / KCTC 3811 / LMG 21948 / P06)</name>
    <dbReference type="NCBI Taxonomy" id="701521"/>
    <lineage>
        <taxon>Bacteria</taxon>
        <taxon>Bacillati</taxon>
        <taxon>Bacillota</taxon>
        <taxon>Bacilli</taxon>
        <taxon>Lactobacillales</taxon>
        <taxon>Lactobacillaceae</taxon>
        <taxon>Pediococcus</taxon>
    </lineage>
</organism>
<evidence type="ECO:0000313" key="5">
    <source>
        <dbReference type="Proteomes" id="UP000005444"/>
    </source>
</evidence>
<dbReference type="AlphaFoldDB" id="G8PAX8"/>
<dbReference type="Pfam" id="PF00440">
    <property type="entry name" value="TetR_N"/>
    <property type="match status" value="1"/>
</dbReference>
<dbReference type="Gene3D" id="1.10.10.60">
    <property type="entry name" value="Homeodomain-like"/>
    <property type="match status" value="1"/>
</dbReference>